<dbReference type="GO" id="GO:0030322">
    <property type="term" value="P:stabilization of membrane potential"/>
    <property type="evidence" value="ECO:0007669"/>
    <property type="project" value="TreeGrafter"/>
</dbReference>
<dbReference type="GO" id="GO:0015271">
    <property type="term" value="F:outward rectifier potassium channel activity"/>
    <property type="evidence" value="ECO:0007669"/>
    <property type="project" value="TreeGrafter"/>
</dbReference>
<feature type="transmembrane region" description="Helical" evidence="8">
    <location>
        <begin position="278"/>
        <end position="297"/>
    </location>
</feature>
<keyword evidence="5" id="KW-0406">Ion transport</keyword>
<evidence type="ECO:0000256" key="8">
    <source>
        <dbReference type="SAM" id="Phobius"/>
    </source>
</evidence>
<comment type="subcellular location">
    <subcellularLocation>
        <location evidence="1">Membrane</location>
        <topology evidence="1">Multi-pass membrane protein</topology>
    </subcellularLocation>
</comment>
<dbReference type="InterPro" id="IPR003280">
    <property type="entry name" value="2pore_dom_K_chnl"/>
</dbReference>
<feature type="transmembrane region" description="Helical" evidence="8">
    <location>
        <begin position="309"/>
        <end position="335"/>
    </location>
</feature>
<dbReference type="GO" id="GO:0022841">
    <property type="term" value="F:potassium ion leak channel activity"/>
    <property type="evidence" value="ECO:0007669"/>
    <property type="project" value="TreeGrafter"/>
</dbReference>
<dbReference type="AlphaFoldDB" id="A0AAJ7FID3"/>
<evidence type="ECO:0000256" key="6">
    <source>
        <dbReference type="ARBA" id="ARBA00023136"/>
    </source>
</evidence>
<organism evidence="10 11">
    <name type="scientific">Cephus cinctus</name>
    <name type="common">Wheat stem sawfly</name>
    <dbReference type="NCBI Taxonomy" id="211228"/>
    <lineage>
        <taxon>Eukaryota</taxon>
        <taxon>Metazoa</taxon>
        <taxon>Ecdysozoa</taxon>
        <taxon>Arthropoda</taxon>
        <taxon>Hexapoda</taxon>
        <taxon>Insecta</taxon>
        <taxon>Pterygota</taxon>
        <taxon>Neoptera</taxon>
        <taxon>Endopterygota</taxon>
        <taxon>Hymenoptera</taxon>
        <taxon>Cephoidea</taxon>
        <taxon>Cephidae</taxon>
        <taxon>Cephus</taxon>
    </lineage>
</organism>
<dbReference type="Gene3D" id="1.10.287.70">
    <property type="match status" value="1"/>
</dbReference>
<dbReference type="InterPro" id="IPR013099">
    <property type="entry name" value="K_chnl_dom"/>
</dbReference>
<sequence length="467" mass="51186">MDVPLFPAPPTIDGAAFPLRDVPDVAASRRATPPLPFVAYKRHVLADGLPRSSSRCTRKRYFVRRNLVHPRPSREGARARRRVTELRFRMTRRQDHDGDDDVDVVCASGTSSVISGFDSGRPGELSISTRSIAVQASCGIPYRLRVIPVWKDFVEESSGPISDPKESSRIAKYLRFLGRLSLCQIGLTALLILWALGGAASFYATEGPREREQVVELKDMQRDLAIGLATELRQLRSQDREVEPIWSNKVQQYVAKHEELLLAAVNAGYGESGGQGQIWTFPGCILFAISLLTTLGFGAPVPRTTPGRIVTVVFAAIGIPAHFLLVLNIGILLAIRLRRYAVLRQRRRQTDKQHGNRNDIGDEAEEGLLLSKWVKLLPFVFIGAYYLLGIIGFGVGRARPFAACLLFPLDFTVAGGLATTSGPVRIIYAIYLEGAVTIAAVAVAILRVSATQSLTNVGLKYGLLTDA</sequence>
<keyword evidence="4 8" id="KW-1133">Transmembrane helix</keyword>
<evidence type="ECO:0000256" key="4">
    <source>
        <dbReference type="ARBA" id="ARBA00022989"/>
    </source>
</evidence>
<reference evidence="11 12" key="1">
    <citation type="submission" date="2025-04" db="UniProtKB">
        <authorList>
            <consortium name="RefSeq"/>
        </authorList>
    </citation>
    <scope>IDENTIFICATION</scope>
</reference>
<dbReference type="RefSeq" id="XP_015593303.1">
    <property type="nucleotide sequence ID" value="XM_015737817.2"/>
</dbReference>
<evidence type="ECO:0000313" key="11">
    <source>
        <dbReference type="RefSeq" id="XP_015593302.1"/>
    </source>
</evidence>
<dbReference type="PANTHER" id="PTHR11003">
    <property type="entry name" value="POTASSIUM CHANNEL, SUBFAMILY K"/>
    <property type="match status" value="1"/>
</dbReference>
<dbReference type="KEGG" id="ccin:107266861"/>
<dbReference type="Proteomes" id="UP000694920">
    <property type="component" value="Unplaced"/>
</dbReference>
<keyword evidence="7 11" id="KW-0407">Ion channel</keyword>
<dbReference type="GO" id="GO:0005886">
    <property type="term" value="C:plasma membrane"/>
    <property type="evidence" value="ECO:0007669"/>
    <property type="project" value="TreeGrafter"/>
</dbReference>
<evidence type="ECO:0000259" key="9">
    <source>
        <dbReference type="Pfam" id="PF07885"/>
    </source>
</evidence>
<keyword evidence="10" id="KW-1185">Reference proteome</keyword>
<feature type="transmembrane region" description="Helical" evidence="8">
    <location>
        <begin position="176"/>
        <end position="196"/>
    </location>
</feature>
<dbReference type="RefSeq" id="XP_015593302.1">
    <property type="nucleotide sequence ID" value="XM_015737816.2"/>
</dbReference>
<feature type="transmembrane region" description="Helical" evidence="8">
    <location>
        <begin position="376"/>
        <end position="395"/>
    </location>
</feature>
<gene>
    <name evidence="11 12" type="primary">LOC107266861</name>
</gene>
<accession>A0AAJ7FID3</accession>
<evidence type="ECO:0000313" key="12">
    <source>
        <dbReference type="RefSeq" id="XP_015593303.1"/>
    </source>
</evidence>
<evidence type="ECO:0000256" key="1">
    <source>
        <dbReference type="ARBA" id="ARBA00004141"/>
    </source>
</evidence>
<dbReference type="SUPFAM" id="SSF81324">
    <property type="entry name" value="Voltage-gated potassium channels"/>
    <property type="match status" value="1"/>
</dbReference>
<evidence type="ECO:0000313" key="10">
    <source>
        <dbReference type="Proteomes" id="UP000694920"/>
    </source>
</evidence>
<feature type="domain" description="Potassium channel" evidence="9">
    <location>
        <begin position="277"/>
        <end position="333"/>
    </location>
</feature>
<keyword evidence="2" id="KW-0813">Transport</keyword>
<evidence type="ECO:0000256" key="3">
    <source>
        <dbReference type="ARBA" id="ARBA00022692"/>
    </source>
</evidence>
<keyword evidence="6 8" id="KW-0472">Membrane</keyword>
<evidence type="ECO:0000256" key="5">
    <source>
        <dbReference type="ARBA" id="ARBA00023065"/>
    </source>
</evidence>
<dbReference type="Pfam" id="PF07885">
    <property type="entry name" value="Ion_trans_2"/>
    <property type="match status" value="1"/>
</dbReference>
<protein>
    <submittedName>
        <fullName evidence="11 12">TWiK family of potassium channels protein 7</fullName>
    </submittedName>
</protein>
<keyword evidence="3 8" id="KW-0812">Transmembrane</keyword>
<dbReference type="PANTHER" id="PTHR11003:SF87">
    <property type="entry name" value="POTASSIUM CHANNEL DOMAIN-CONTAINING PROTEIN"/>
    <property type="match status" value="1"/>
</dbReference>
<evidence type="ECO:0000256" key="7">
    <source>
        <dbReference type="ARBA" id="ARBA00023303"/>
    </source>
</evidence>
<dbReference type="GeneID" id="107266861"/>
<evidence type="ECO:0000256" key="2">
    <source>
        <dbReference type="ARBA" id="ARBA00022448"/>
    </source>
</evidence>
<feature type="transmembrane region" description="Helical" evidence="8">
    <location>
        <begin position="426"/>
        <end position="446"/>
    </location>
</feature>
<proteinExistence type="predicted"/>
<name>A0AAJ7FID3_CEPCN</name>